<dbReference type="SMART" id="SM00347">
    <property type="entry name" value="HTH_MARR"/>
    <property type="match status" value="1"/>
</dbReference>
<dbReference type="RefSeq" id="WP_344897321.1">
    <property type="nucleotide sequence ID" value="NZ_BAAAWD010000010.1"/>
</dbReference>
<proteinExistence type="predicted"/>
<dbReference type="PANTHER" id="PTHR33164">
    <property type="entry name" value="TRANSCRIPTIONAL REGULATOR, MARR FAMILY"/>
    <property type="match status" value="1"/>
</dbReference>
<evidence type="ECO:0000313" key="3">
    <source>
        <dbReference type="EMBL" id="GAA3012862.1"/>
    </source>
</evidence>
<evidence type="ECO:0000259" key="2">
    <source>
        <dbReference type="PROSITE" id="PS50995"/>
    </source>
</evidence>
<feature type="compositionally biased region" description="Low complexity" evidence="1">
    <location>
        <begin position="170"/>
        <end position="179"/>
    </location>
</feature>
<dbReference type="Pfam" id="PF12802">
    <property type="entry name" value="MarR_2"/>
    <property type="match status" value="1"/>
</dbReference>
<evidence type="ECO:0000256" key="1">
    <source>
        <dbReference type="SAM" id="MobiDB-lite"/>
    </source>
</evidence>
<dbReference type="SUPFAM" id="SSF46785">
    <property type="entry name" value="Winged helix' DNA-binding domain"/>
    <property type="match status" value="1"/>
</dbReference>
<reference evidence="4" key="1">
    <citation type="journal article" date="2019" name="Int. J. Syst. Evol. Microbiol.">
        <title>The Global Catalogue of Microorganisms (GCM) 10K type strain sequencing project: providing services to taxonomists for standard genome sequencing and annotation.</title>
        <authorList>
            <consortium name="The Broad Institute Genomics Platform"/>
            <consortium name="The Broad Institute Genome Sequencing Center for Infectious Disease"/>
            <person name="Wu L."/>
            <person name="Ma J."/>
        </authorList>
    </citation>
    <scope>NUCLEOTIDE SEQUENCE [LARGE SCALE GENOMIC DNA]</scope>
    <source>
        <strain evidence="4">JCM 3106</strain>
    </source>
</reference>
<dbReference type="InterPro" id="IPR036388">
    <property type="entry name" value="WH-like_DNA-bd_sf"/>
</dbReference>
<dbReference type="PANTHER" id="PTHR33164:SF106">
    <property type="entry name" value="TRANSCRIPTIONAL REGULATORY PROTEIN"/>
    <property type="match status" value="1"/>
</dbReference>
<protein>
    <recommendedName>
        <fullName evidence="2">HTH marR-type domain-containing protein</fullName>
    </recommendedName>
</protein>
<dbReference type="CDD" id="cd00090">
    <property type="entry name" value="HTH_ARSR"/>
    <property type="match status" value="1"/>
</dbReference>
<dbReference type="InterPro" id="IPR039422">
    <property type="entry name" value="MarR/SlyA-like"/>
</dbReference>
<sequence>MDQQDGPDRREAMQRDLGRQLGSRFSTAIVLFHTAAAERLGLNVTDYKCAEILLRQGPTHPGRLAAVTGMSTAATAQVLNRLEKAGLIRREADAADRRRTIVHPVDDGVAQRELGRIFAGFGARVSGVVDDYDEEQLRTLTDFVGRVAEILEQETLTLRRGGDIAPPAGPARTATPQES</sequence>
<name>A0ABP6KIT9_9ACTN</name>
<accession>A0ABP6KIT9</accession>
<dbReference type="InterPro" id="IPR036390">
    <property type="entry name" value="WH_DNA-bd_sf"/>
</dbReference>
<organism evidence="3 4">
    <name type="scientific">Streptosporangium longisporum</name>
    <dbReference type="NCBI Taxonomy" id="46187"/>
    <lineage>
        <taxon>Bacteria</taxon>
        <taxon>Bacillati</taxon>
        <taxon>Actinomycetota</taxon>
        <taxon>Actinomycetes</taxon>
        <taxon>Streptosporangiales</taxon>
        <taxon>Streptosporangiaceae</taxon>
        <taxon>Streptosporangium</taxon>
    </lineage>
</organism>
<dbReference type="EMBL" id="BAAAWD010000010">
    <property type="protein sequence ID" value="GAA3012862.1"/>
    <property type="molecule type" value="Genomic_DNA"/>
</dbReference>
<evidence type="ECO:0000313" key="4">
    <source>
        <dbReference type="Proteomes" id="UP001499930"/>
    </source>
</evidence>
<feature type="region of interest" description="Disordered" evidence="1">
    <location>
        <begin position="158"/>
        <end position="179"/>
    </location>
</feature>
<gene>
    <name evidence="3" type="ORF">GCM10017559_39930</name>
</gene>
<keyword evidence="4" id="KW-1185">Reference proteome</keyword>
<dbReference type="PROSITE" id="PS50995">
    <property type="entry name" value="HTH_MARR_2"/>
    <property type="match status" value="1"/>
</dbReference>
<dbReference type="Proteomes" id="UP001499930">
    <property type="component" value="Unassembled WGS sequence"/>
</dbReference>
<dbReference type="InterPro" id="IPR000835">
    <property type="entry name" value="HTH_MarR-typ"/>
</dbReference>
<dbReference type="InterPro" id="IPR011991">
    <property type="entry name" value="ArsR-like_HTH"/>
</dbReference>
<feature type="domain" description="HTH marR-type" evidence="2">
    <location>
        <begin position="1"/>
        <end position="149"/>
    </location>
</feature>
<dbReference type="Gene3D" id="1.10.10.10">
    <property type="entry name" value="Winged helix-like DNA-binding domain superfamily/Winged helix DNA-binding domain"/>
    <property type="match status" value="1"/>
</dbReference>
<comment type="caution">
    <text evidence="3">The sequence shown here is derived from an EMBL/GenBank/DDBJ whole genome shotgun (WGS) entry which is preliminary data.</text>
</comment>